<sequence length="285" mass="30544">MTRRKNIAWLAPLLLGAASAPAFGQPAPSPAASAPAPMSGLTYADLVSLSEAAPLVLRAEVVSQAVVKPERAPGLRPGFARLYVEAKTQTLLSGDTPVGESLRYLVDVPVDAKGRPPKLKKRQVFLFARSGQRPAEIQLIDPHAQLAYSPELEARLRPVLGQLAAADKPPVVTGIRDALSVAGNLAGESETQIFLDTASGDPVSATVVRRPGQRPQWGVSWSELVDQSARPPQPETLGWYRLACTLPPRLPDEANLARNSASRTRAAEDYAYILQQLGPCPRTRS</sequence>
<evidence type="ECO:0000313" key="2">
    <source>
        <dbReference type="EMBL" id="UVI40100.1"/>
    </source>
</evidence>
<gene>
    <name evidence="2" type="ORF">L1F33_03845</name>
</gene>
<evidence type="ECO:0000256" key="1">
    <source>
        <dbReference type="SAM" id="SignalP"/>
    </source>
</evidence>
<dbReference type="RefSeq" id="WP_265560076.1">
    <property type="nucleotide sequence ID" value="NZ_CP092471.1"/>
</dbReference>
<organism evidence="2 3">
    <name type="scientific">Qipengyuania spongiae</name>
    <dbReference type="NCBI Taxonomy" id="2909673"/>
    <lineage>
        <taxon>Bacteria</taxon>
        <taxon>Pseudomonadati</taxon>
        <taxon>Pseudomonadota</taxon>
        <taxon>Alphaproteobacteria</taxon>
        <taxon>Sphingomonadales</taxon>
        <taxon>Erythrobacteraceae</taxon>
        <taxon>Qipengyuania</taxon>
    </lineage>
</organism>
<keyword evidence="3" id="KW-1185">Reference proteome</keyword>
<reference evidence="2" key="1">
    <citation type="submission" date="2022-02" db="EMBL/GenBank/DDBJ databases">
        <title>Qipengyuania spongiae sp. nov., isolated from marine sponge.</title>
        <authorList>
            <person name="Li Z."/>
            <person name="Zhang M."/>
        </authorList>
    </citation>
    <scope>NUCLEOTIDE SEQUENCE</scope>
    <source>
        <strain evidence="2">PHS-Z21</strain>
    </source>
</reference>
<proteinExistence type="predicted"/>
<accession>A0ABY5T108</accession>
<protein>
    <submittedName>
        <fullName evidence="2">Uncharacterized protein</fullName>
    </submittedName>
</protein>
<evidence type="ECO:0000313" key="3">
    <source>
        <dbReference type="Proteomes" id="UP001065265"/>
    </source>
</evidence>
<keyword evidence="1" id="KW-0732">Signal</keyword>
<dbReference type="Proteomes" id="UP001065265">
    <property type="component" value="Chromosome"/>
</dbReference>
<feature type="chain" id="PRO_5045150316" evidence="1">
    <location>
        <begin position="25"/>
        <end position="285"/>
    </location>
</feature>
<feature type="signal peptide" evidence="1">
    <location>
        <begin position="1"/>
        <end position="24"/>
    </location>
</feature>
<dbReference type="EMBL" id="CP092471">
    <property type="protein sequence ID" value="UVI40100.1"/>
    <property type="molecule type" value="Genomic_DNA"/>
</dbReference>
<name>A0ABY5T108_9SPHN</name>